<dbReference type="EMBL" id="CAVMJV010000003">
    <property type="protein sequence ID" value="CAK5021237.1"/>
    <property type="molecule type" value="Genomic_DNA"/>
</dbReference>
<gene>
    <name evidence="1" type="ORF">MENTE1834_LOCUS4669</name>
</gene>
<comment type="caution">
    <text evidence="1">The sequence shown here is derived from an EMBL/GenBank/DDBJ whole genome shotgun (WGS) entry which is preliminary data.</text>
</comment>
<sequence length="61" mass="6988">MILSILPILSGGFFSASFSRLLFLGFLVPGFVLPSPLLKKKFFFFFSQVLVFFLEWAFAIF</sequence>
<accession>A0ACB0XXF5</accession>
<keyword evidence="2" id="KW-1185">Reference proteome</keyword>
<organism evidence="1 2">
    <name type="scientific">Meloidogyne enterolobii</name>
    <name type="common">Root-knot nematode worm</name>
    <name type="synonym">Meloidogyne mayaguensis</name>
    <dbReference type="NCBI Taxonomy" id="390850"/>
    <lineage>
        <taxon>Eukaryota</taxon>
        <taxon>Metazoa</taxon>
        <taxon>Ecdysozoa</taxon>
        <taxon>Nematoda</taxon>
        <taxon>Chromadorea</taxon>
        <taxon>Rhabditida</taxon>
        <taxon>Tylenchina</taxon>
        <taxon>Tylenchomorpha</taxon>
        <taxon>Tylenchoidea</taxon>
        <taxon>Meloidogynidae</taxon>
        <taxon>Meloidogyninae</taxon>
        <taxon>Meloidogyne</taxon>
    </lineage>
</organism>
<name>A0ACB0XXF5_MELEN</name>
<evidence type="ECO:0000313" key="2">
    <source>
        <dbReference type="Proteomes" id="UP001497535"/>
    </source>
</evidence>
<reference evidence="1" key="1">
    <citation type="submission" date="2023-11" db="EMBL/GenBank/DDBJ databases">
        <authorList>
            <person name="Poullet M."/>
        </authorList>
    </citation>
    <scope>NUCLEOTIDE SEQUENCE</scope>
    <source>
        <strain evidence="1">E1834</strain>
    </source>
</reference>
<proteinExistence type="predicted"/>
<protein>
    <submittedName>
        <fullName evidence="1">Uncharacterized protein</fullName>
    </submittedName>
</protein>
<evidence type="ECO:0000313" key="1">
    <source>
        <dbReference type="EMBL" id="CAK5021237.1"/>
    </source>
</evidence>
<dbReference type="Proteomes" id="UP001497535">
    <property type="component" value="Unassembled WGS sequence"/>
</dbReference>